<dbReference type="Pfam" id="PF01400">
    <property type="entry name" value="Astacin"/>
    <property type="match status" value="1"/>
</dbReference>
<evidence type="ECO:0000313" key="4">
    <source>
        <dbReference type="RefSeq" id="XP_006826043.1"/>
    </source>
</evidence>
<dbReference type="Proteomes" id="UP000694865">
    <property type="component" value="Unplaced"/>
</dbReference>
<feature type="domain" description="Peptidase M12A" evidence="2">
    <location>
        <begin position="26"/>
        <end position="83"/>
    </location>
</feature>
<keyword evidence="3" id="KW-1185">Reference proteome</keyword>
<proteinExistence type="predicted"/>
<evidence type="ECO:0000313" key="3">
    <source>
        <dbReference type="Proteomes" id="UP000694865"/>
    </source>
</evidence>
<evidence type="ECO:0000259" key="2">
    <source>
        <dbReference type="PROSITE" id="PS51864"/>
    </source>
</evidence>
<organism evidence="3 4">
    <name type="scientific">Saccoglossus kowalevskii</name>
    <name type="common">Acorn worm</name>
    <dbReference type="NCBI Taxonomy" id="10224"/>
    <lineage>
        <taxon>Eukaryota</taxon>
        <taxon>Metazoa</taxon>
        <taxon>Hemichordata</taxon>
        <taxon>Enteropneusta</taxon>
        <taxon>Harrimaniidae</taxon>
        <taxon>Saccoglossus</taxon>
    </lineage>
</organism>
<gene>
    <name evidence="4" type="primary">LOC102802096</name>
</gene>
<evidence type="ECO:0000256" key="1">
    <source>
        <dbReference type="PROSITE-ProRule" id="PRU01211"/>
    </source>
</evidence>
<dbReference type="Gene3D" id="3.40.390.10">
    <property type="entry name" value="Collagenase (Catalytic Domain)"/>
    <property type="match status" value="1"/>
</dbReference>
<name>A0ABM0N1A2_SACKO</name>
<dbReference type="InterPro" id="IPR001506">
    <property type="entry name" value="Peptidase_M12A"/>
</dbReference>
<dbReference type="SUPFAM" id="SSF55486">
    <property type="entry name" value="Metalloproteases ('zincins'), catalytic domain"/>
    <property type="match status" value="1"/>
</dbReference>
<sequence length="83" mass="8949">MKLTDAQTAIIEEEIAAELKGVATRKAHADLSKRWPGGVVPYTISSESSGDTAVIQSAIAHWESLTCLNISAIQCNRRTHGKD</sequence>
<dbReference type="InterPro" id="IPR024079">
    <property type="entry name" value="MetalloPept_cat_dom_sf"/>
</dbReference>
<dbReference type="PROSITE" id="PS51864">
    <property type="entry name" value="ASTACIN"/>
    <property type="match status" value="1"/>
</dbReference>
<dbReference type="GeneID" id="102802096"/>
<protein>
    <submittedName>
        <fullName evidence="4">Protein SpAN-like</fullName>
    </submittedName>
</protein>
<comment type="caution">
    <text evidence="1">Lacks conserved residue(s) required for the propagation of feature annotation.</text>
</comment>
<accession>A0ABM0N1A2</accession>
<reference evidence="4" key="1">
    <citation type="submission" date="2025-08" db="UniProtKB">
        <authorList>
            <consortium name="RefSeq"/>
        </authorList>
    </citation>
    <scope>IDENTIFICATION</scope>
    <source>
        <tissue evidence="4">Testes</tissue>
    </source>
</reference>
<dbReference type="RefSeq" id="XP_006826043.1">
    <property type="nucleotide sequence ID" value="XM_006825980.1"/>
</dbReference>